<protein>
    <submittedName>
        <fullName evidence="2">Uncharacterized protein</fullName>
    </submittedName>
</protein>
<evidence type="ECO:0000313" key="3">
    <source>
        <dbReference type="Proteomes" id="UP000830671"/>
    </source>
</evidence>
<dbReference type="AlphaFoldDB" id="A0A9Q8WCA2"/>
<reference evidence="2" key="1">
    <citation type="journal article" date="2021" name="Mol. Plant Microbe Interact.">
        <title>Complete Genome Sequence of the Plant-Pathogenic Fungus Colletotrichum lupini.</title>
        <authorList>
            <person name="Baroncelli R."/>
            <person name="Pensec F."/>
            <person name="Da Lio D."/>
            <person name="Boufleur T."/>
            <person name="Vicente I."/>
            <person name="Sarrocco S."/>
            <person name="Picot A."/>
            <person name="Baraldi E."/>
            <person name="Sukno S."/>
            <person name="Thon M."/>
            <person name="Le Floch G."/>
        </authorList>
    </citation>
    <scope>NUCLEOTIDE SEQUENCE</scope>
    <source>
        <strain evidence="2">IMI 504893</strain>
    </source>
</reference>
<sequence>MALDRRDLLPGTLSCRKPEAIEKERFFKSNCYKRARIHAGEAHGLILVFPSPHHLGITDFLFVAMCQNYGILDGRCRLPERAGGELGIINVSRQLGSRISTVLEKKVCYCRSPSFLIRRGRVLGDLIILIRPGASSNELAGIPFFPSRKRVAMVVIYVQEEREGGEEGQTSRHVSRLLHISSGLESEKGSRTKNQERQEAGGRQKEKCNPSYRTVDVGFYASVYAGGQKFGGSEWGFGIEEHVSKCTFDVYGPASPDSRAWIWATAISWTKWNVDMLWMFAKALPGSGWVRGRSRDQRAMRKRAAGIGNVAVFQDHPRDKRETGLHHYQDQVFIRQQKAIDGVLGSPSYIIVEMNRWSVAQKSKCMFACLVQGEHLSGPLVALFCIPYHHLFFPGAAVNQMRACGKWAAAARPWSVWHSLFVILLLLSQMYPFCYPRGRGLVVGEADVVTGFKRPQLRDCDRILQAYVRRVGRHMHSTSLPSLPAALPPQ</sequence>
<name>A0A9Q8WCA2_9PEZI</name>
<feature type="region of interest" description="Disordered" evidence="1">
    <location>
        <begin position="185"/>
        <end position="207"/>
    </location>
</feature>
<dbReference type="KEGG" id="clup:CLUP02_03374"/>
<proteinExistence type="predicted"/>
<keyword evidence="3" id="KW-1185">Reference proteome</keyword>
<gene>
    <name evidence="2" type="ORF">CLUP02_03374</name>
</gene>
<accession>A0A9Q8WCA2</accession>
<evidence type="ECO:0000313" key="2">
    <source>
        <dbReference type="EMBL" id="UQC77901.1"/>
    </source>
</evidence>
<dbReference type="GeneID" id="73337406"/>
<dbReference type="EMBL" id="CP019474">
    <property type="protein sequence ID" value="UQC77901.1"/>
    <property type="molecule type" value="Genomic_DNA"/>
</dbReference>
<dbReference type="RefSeq" id="XP_049139539.1">
    <property type="nucleotide sequence ID" value="XM_049282396.1"/>
</dbReference>
<dbReference type="Proteomes" id="UP000830671">
    <property type="component" value="Chromosome 2"/>
</dbReference>
<evidence type="ECO:0000256" key="1">
    <source>
        <dbReference type="SAM" id="MobiDB-lite"/>
    </source>
</evidence>
<organism evidence="2 3">
    <name type="scientific">Colletotrichum lupini</name>
    <dbReference type="NCBI Taxonomy" id="145971"/>
    <lineage>
        <taxon>Eukaryota</taxon>
        <taxon>Fungi</taxon>
        <taxon>Dikarya</taxon>
        <taxon>Ascomycota</taxon>
        <taxon>Pezizomycotina</taxon>
        <taxon>Sordariomycetes</taxon>
        <taxon>Hypocreomycetidae</taxon>
        <taxon>Glomerellales</taxon>
        <taxon>Glomerellaceae</taxon>
        <taxon>Colletotrichum</taxon>
        <taxon>Colletotrichum acutatum species complex</taxon>
    </lineage>
</organism>